<protein>
    <submittedName>
        <fullName evidence="1">Uncharacterized protein</fullName>
    </submittedName>
</protein>
<dbReference type="AlphaFoldDB" id="A0A448XK61"/>
<accession>A0A448XK61</accession>
<proteinExistence type="predicted"/>
<name>A0A448XK61_9PLAT</name>
<evidence type="ECO:0000313" key="1">
    <source>
        <dbReference type="EMBL" id="VEL38595.1"/>
    </source>
</evidence>
<sequence>MTVACITESEVVCHSSCLDSQHLTVDLIHLSDAFAGLVVGIISEPCHSPHQDTNSSEQESEANPSTNVLLKNGYTITSLSVLAYLSSPYPMKSISRQPFCRKRLHYHSSFCHCLSVRIQSLDYRSAGNGYTITPPVLAYLSTLYPIIPLPPYHNFSLV</sequence>
<reference evidence="1" key="1">
    <citation type="submission" date="2018-11" db="EMBL/GenBank/DDBJ databases">
        <authorList>
            <consortium name="Pathogen Informatics"/>
        </authorList>
    </citation>
    <scope>NUCLEOTIDE SEQUENCE</scope>
</reference>
<dbReference type="Proteomes" id="UP000784294">
    <property type="component" value="Unassembled WGS sequence"/>
</dbReference>
<comment type="caution">
    <text evidence="1">The sequence shown here is derived from an EMBL/GenBank/DDBJ whole genome shotgun (WGS) entry which is preliminary data.</text>
</comment>
<evidence type="ECO:0000313" key="2">
    <source>
        <dbReference type="Proteomes" id="UP000784294"/>
    </source>
</evidence>
<gene>
    <name evidence="1" type="ORF">PXEA_LOCUS32035</name>
</gene>
<organism evidence="1 2">
    <name type="scientific">Protopolystoma xenopodis</name>
    <dbReference type="NCBI Taxonomy" id="117903"/>
    <lineage>
        <taxon>Eukaryota</taxon>
        <taxon>Metazoa</taxon>
        <taxon>Spiralia</taxon>
        <taxon>Lophotrochozoa</taxon>
        <taxon>Platyhelminthes</taxon>
        <taxon>Monogenea</taxon>
        <taxon>Polyopisthocotylea</taxon>
        <taxon>Polystomatidea</taxon>
        <taxon>Polystomatidae</taxon>
        <taxon>Protopolystoma</taxon>
    </lineage>
</organism>
<dbReference type="EMBL" id="CAAALY010258347">
    <property type="protein sequence ID" value="VEL38595.1"/>
    <property type="molecule type" value="Genomic_DNA"/>
</dbReference>
<keyword evidence="2" id="KW-1185">Reference proteome</keyword>